<feature type="transmembrane region" description="Helical" evidence="1">
    <location>
        <begin position="94"/>
        <end position="119"/>
    </location>
</feature>
<protein>
    <submittedName>
        <fullName evidence="2">Uncharacterized protein</fullName>
    </submittedName>
</protein>
<reference evidence="2 3" key="1">
    <citation type="journal article" date="2016" name="Nat. Commun.">
        <title>Thousands of microbial genomes shed light on interconnected biogeochemical processes in an aquifer system.</title>
        <authorList>
            <person name="Anantharaman K."/>
            <person name="Brown C.T."/>
            <person name="Hug L.A."/>
            <person name="Sharon I."/>
            <person name="Castelle C.J."/>
            <person name="Probst A.J."/>
            <person name="Thomas B.C."/>
            <person name="Singh A."/>
            <person name="Wilkins M.J."/>
            <person name="Karaoz U."/>
            <person name="Brodie E.L."/>
            <person name="Williams K.H."/>
            <person name="Hubbard S.S."/>
            <person name="Banfield J.F."/>
        </authorList>
    </citation>
    <scope>NUCLEOTIDE SEQUENCE [LARGE SCALE GENOMIC DNA]</scope>
</reference>
<dbReference type="InterPro" id="IPR028974">
    <property type="entry name" value="TSP_type-3_rpt"/>
</dbReference>
<feature type="transmembrane region" description="Helical" evidence="1">
    <location>
        <begin position="63"/>
        <end position="82"/>
    </location>
</feature>
<keyword evidence="1" id="KW-0812">Transmembrane</keyword>
<evidence type="ECO:0000313" key="2">
    <source>
        <dbReference type="EMBL" id="OGY79250.1"/>
    </source>
</evidence>
<name>A0A1G2ATA2_9BACT</name>
<evidence type="ECO:0000256" key="1">
    <source>
        <dbReference type="SAM" id="Phobius"/>
    </source>
</evidence>
<feature type="transmembrane region" description="Helical" evidence="1">
    <location>
        <begin position="169"/>
        <end position="190"/>
    </location>
</feature>
<comment type="caution">
    <text evidence="2">The sequence shown here is derived from an EMBL/GenBank/DDBJ whole genome shotgun (WGS) entry which is preliminary data.</text>
</comment>
<feature type="transmembrane region" description="Helical" evidence="1">
    <location>
        <begin position="31"/>
        <end position="51"/>
    </location>
</feature>
<dbReference type="Proteomes" id="UP000177165">
    <property type="component" value="Unassembled WGS sequence"/>
</dbReference>
<dbReference type="EMBL" id="MHKB01000009">
    <property type="protein sequence ID" value="OGY79250.1"/>
    <property type="molecule type" value="Genomic_DNA"/>
</dbReference>
<organism evidence="2 3">
    <name type="scientific">Candidatus Kerfeldbacteria bacterium RIFCSPHIGHO2_02_FULL_42_14</name>
    <dbReference type="NCBI Taxonomy" id="1798540"/>
    <lineage>
        <taxon>Bacteria</taxon>
        <taxon>Candidatus Kerfeldiibacteriota</taxon>
    </lineage>
</organism>
<keyword evidence="1" id="KW-1133">Transmembrane helix</keyword>
<dbReference type="GO" id="GO:0005509">
    <property type="term" value="F:calcium ion binding"/>
    <property type="evidence" value="ECO:0007669"/>
    <property type="project" value="InterPro"/>
</dbReference>
<dbReference type="AlphaFoldDB" id="A0A1G2ATA2"/>
<proteinExistence type="predicted"/>
<dbReference type="Pfam" id="PF04307">
    <property type="entry name" value="YdjM"/>
    <property type="match status" value="1"/>
</dbReference>
<dbReference type="InterPro" id="IPR007404">
    <property type="entry name" value="YdjM-like"/>
</dbReference>
<evidence type="ECO:0000313" key="3">
    <source>
        <dbReference type="Proteomes" id="UP000177165"/>
    </source>
</evidence>
<feature type="transmembrane region" description="Helical" evidence="1">
    <location>
        <begin position="131"/>
        <end position="157"/>
    </location>
</feature>
<accession>A0A1G2ATA2</accession>
<sequence>MLLAHGPLGILIAWKILSSSRSFAVLRKQQWLFLFVGFLGGLFPDIDLLYTYLVDARVSHREFYTHSFFIYLAVFIVCYALCVLTKRPVWMRMLFLVFFLGVTSHLLSDAIGYQIILLLPFSKKLFGLTNFHFLAFSGFLLNWLFEVFIFFLFGLLFVKLFIRVFKVRIILLILLGVFWIFGSVGIVYFFQHILHTNANFAYADYDKDTIRNRYDEDLDGDGIVNSRDADSDDDGLSNIEEFSIAAEKIRDIWFDPSDGKWLEIPARLGFASVVDVVAHVYYEAGVPLFPEMQADFFVTSEGYISPPTDAYFDTSVQNVQAWLAHTHRLLPGDTRDLKVGDILFFNASAKAHVAVVKQLSSDAGIVLLEAHSSHGASPILYEDVRKREGDPTAVGRLLYPVLFDVQY</sequence>
<dbReference type="STRING" id="1798540.A3B74_00135"/>
<dbReference type="SUPFAM" id="SSF103647">
    <property type="entry name" value="TSP type-3 repeat"/>
    <property type="match status" value="1"/>
</dbReference>
<gene>
    <name evidence="2" type="ORF">A3B74_00135</name>
</gene>
<keyword evidence="1" id="KW-0472">Membrane</keyword>